<name>A0A2S6HP88_9FIRM</name>
<keyword evidence="3" id="KW-1185">Reference proteome</keyword>
<accession>A0A2S6HP88</accession>
<evidence type="ECO:0000313" key="2">
    <source>
        <dbReference type="EMBL" id="PPK79359.1"/>
    </source>
</evidence>
<comment type="caution">
    <text evidence="2">The sequence shown here is derived from an EMBL/GenBank/DDBJ whole genome shotgun (WGS) entry which is preliminary data.</text>
</comment>
<evidence type="ECO:0000313" key="3">
    <source>
        <dbReference type="Proteomes" id="UP000237749"/>
    </source>
</evidence>
<protein>
    <submittedName>
        <fullName evidence="2">Uncharacterized protein</fullName>
    </submittedName>
</protein>
<feature type="transmembrane region" description="Helical" evidence="1">
    <location>
        <begin position="7"/>
        <end position="28"/>
    </location>
</feature>
<keyword evidence="1" id="KW-1133">Transmembrane helix</keyword>
<organism evidence="2 3">
    <name type="scientific">Lacrimispora xylanisolvens</name>
    <dbReference type="NCBI Taxonomy" id="384636"/>
    <lineage>
        <taxon>Bacteria</taxon>
        <taxon>Bacillati</taxon>
        <taxon>Bacillota</taxon>
        <taxon>Clostridia</taxon>
        <taxon>Lachnospirales</taxon>
        <taxon>Lachnospiraceae</taxon>
        <taxon>Lacrimispora</taxon>
    </lineage>
</organism>
<keyword evidence="1" id="KW-0812">Transmembrane</keyword>
<gene>
    <name evidence="2" type="ORF">BXY41_11078</name>
</gene>
<proteinExistence type="predicted"/>
<dbReference type="AlphaFoldDB" id="A0A2S6HP88"/>
<dbReference type="RefSeq" id="WP_104438234.1">
    <property type="nucleotide sequence ID" value="NZ_PTJA01000010.1"/>
</dbReference>
<reference evidence="2 3" key="1">
    <citation type="submission" date="2018-02" db="EMBL/GenBank/DDBJ databases">
        <title>Genomic Encyclopedia of Archaeal and Bacterial Type Strains, Phase II (KMG-II): from individual species to whole genera.</title>
        <authorList>
            <person name="Goeker M."/>
        </authorList>
    </citation>
    <scope>NUCLEOTIDE SEQUENCE [LARGE SCALE GENOMIC DNA]</scope>
    <source>
        <strain evidence="2 3">DSM 3808</strain>
    </source>
</reference>
<sequence length="241" mass="27730">MKKIIKYIGLFILVMLGQFIILAIPFAFSTLKINNVEGSADNSQQILFEFKAKDMPAFEEPAPIYADTKEAALVVVNQKIYFGEEYFYASKVSDIIKIFENDDYATMVYFSKKDSREGALVIAKFKIKIAEDKKQYALLTAIIQGYGNSKRIKETPEGHFDIFCQAIQVLDLPDLKDLGITEGNRFIFGGLDEEYVKRLKIEGQSPTEIIEYTLYGEKRYFWYYENLISDKPSSQFDIKVE</sequence>
<evidence type="ECO:0000256" key="1">
    <source>
        <dbReference type="SAM" id="Phobius"/>
    </source>
</evidence>
<keyword evidence="1" id="KW-0472">Membrane</keyword>
<dbReference type="Proteomes" id="UP000237749">
    <property type="component" value="Unassembled WGS sequence"/>
</dbReference>
<dbReference type="EMBL" id="PTJA01000010">
    <property type="protein sequence ID" value="PPK79359.1"/>
    <property type="molecule type" value="Genomic_DNA"/>
</dbReference>